<evidence type="ECO:0000256" key="12">
    <source>
        <dbReference type="SAM" id="Phobius"/>
    </source>
</evidence>
<organism evidence="14 15">
    <name type="scientific">Alicyclobacillus cellulosilyticus</name>
    <dbReference type="NCBI Taxonomy" id="1003997"/>
    <lineage>
        <taxon>Bacteria</taxon>
        <taxon>Bacillati</taxon>
        <taxon>Bacillota</taxon>
        <taxon>Bacilli</taxon>
        <taxon>Bacillales</taxon>
        <taxon>Alicyclobacillaceae</taxon>
        <taxon>Alicyclobacillus</taxon>
    </lineage>
</organism>
<gene>
    <name evidence="14" type="primary">arnE</name>
    <name evidence="14" type="ORF">GCM10010885_18900</name>
</gene>
<dbReference type="SUPFAM" id="SSF103481">
    <property type="entry name" value="Multidrug resistance efflux transporter EmrE"/>
    <property type="match status" value="1"/>
</dbReference>
<evidence type="ECO:0000313" key="14">
    <source>
        <dbReference type="EMBL" id="GGJ09958.1"/>
    </source>
</evidence>
<keyword evidence="5" id="KW-0997">Cell inner membrane</keyword>
<dbReference type="InterPro" id="IPR000390">
    <property type="entry name" value="Small_drug/metabolite_transptr"/>
</dbReference>
<feature type="domain" description="EamA" evidence="13">
    <location>
        <begin position="44"/>
        <end position="112"/>
    </location>
</feature>
<accession>A0A917NLN7</accession>
<comment type="similarity">
    <text evidence="2">Belongs to the EamA transporter family.</text>
</comment>
<evidence type="ECO:0000313" key="15">
    <source>
        <dbReference type="Proteomes" id="UP000637695"/>
    </source>
</evidence>
<evidence type="ECO:0000256" key="2">
    <source>
        <dbReference type="ARBA" id="ARBA00007362"/>
    </source>
</evidence>
<keyword evidence="10" id="KW-0443">Lipid metabolism</keyword>
<evidence type="ECO:0000256" key="1">
    <source>
        <dbReference type="ARBA" id="ARBA00004651"/>
    </source>
</evidence>
<evidence type="ECO:0000256" key="11">
    <source>
        <dbReference type="ARBA" id="ARBA00023136"/>
    </source>
</evidence>
<keyword evidence="15" id="KW-1185">Reference proteome</keyword>
<dbReference type="PANTHER" id="PTHR30561:SF9">
    <property type="entry name" value="4-AMINO-4-DEOXY-L-ARABINOSE-PHOSPHOUNDECAPRENOL FLIPPASE SUBUNIT ARNF-RELATED"/>
    <property type="match status" value="1"/>
</dbReference>
<reference evidence="14" key="1">
    <citation type="journal article" date="2014" name="Int. J. Syst. Evol. Microbiol.">
        <title>Complete genome sequence of Corynebacterium casei LMG S-19264T (=DSM 44701T), isolated from a smear-ripened cheese.</title>
        <authorList>
            <consortium name="US DOE Joint Genome Institute (JGI-PGF)"/>
            <person name="Walter F."/>
            <person name="Albersmeier A."/>
            <person name="Kalinowski J."/>
            <person name="Ruckert C."/>
        </authorList>
    </citation>
    <scope>NUCLEOTIDE SEQUENCE</scope>
    <source>
        <strain evidence="14">JCM 18487</strain>
    </source>
</reference>
<dbReference type="RefSeq" id="WP_188882681.1">
    <property type="nucleotide sequence ID" value="NZ_BMOY01000031.1"/>
</dbReference>
<dbReference type="GO" id="GO:0005886">
    <property type="term" value="C:plasma membrane"/>
    <property type="evidence" value="ECO:0007669"/>
    <property type="project" value="UniProtKB-SubCell"/>
</dbReference>
<dbReference type="InterPro" id="IPR000620">
    <property type="entry name" value="EamA_dom"/>
</dbReference>
<dbReference type="InterPro" id="IPR037185">
    <property type="entry name" value="EmrE-like"/>
</dbReference>
<evidence type="ECO:0000256" key="5">
    <source>
        <dbReference type="ARBA" id="ARBA00022519"/>
    </source>
</evidence>
<evidence type="ECO:0000256" key="9">
    <source>
        <dbReference type="ARBA" id="ARBA00022989"/>
    </source>
</evidence>
<evidence type="ECO:0000256" key="6">
    <source>
        <dbReference type="ARBA" id="ARBA00022556"/>
    </source>
</evidence>
<dbReference type="PANTHER" id="PTHR30561">
    <property type="entry name" value="SMR FAMILY PROTON-DEPENDENT DRUG EFFLUX TRANSPORTER SUGE"/>
    <property type="match status" value="1"/>
</dbReference>
<keyword evidence="9 12" id="KW-1133">Transmembrane helix</keyword>
<keyword evidence="3" id="KW-1003">Cell membrane</keyword>
<evidence type="ECO:0000256" key="4">
    <source>
        <dbReference type="ARBA" id="ARBA00022516"/>
    </source>
</evidence>
<evidence type="ECO:0000256" key="8">
    <source>
        <dbReference type="ARBA" id="ARBA00022985"/>
    </source>
</evidence>
<feature type="transmembrane region" description="Helical" evidence="12">
    <location>
        <begin position="95"/>
        <end position="113"/>
    </location>
</feature>
<comment type="caution">
    <text evidence="14">The sequence shown here is derived from an EMBL/GenBank/DDBJ whole genome shotgun (WGS) entry which is preliminary data.</text>
</comment>
<dbReference type="EMBL" id="BMOY01000031">
    <property type="protein sequence ID" value="GGJ09958.1"/>
    <property type="molecule type" value="Genomic_DNA"/>
</dbReference>
<keyword evidence="8" id="KW-0448">Lipopolysaccharide biosynthesis</keyword>
<feature type="transmembrane region" description="Helical" evidence="12">
    <location>
        <begin position="40"/>
        <end position="62"/>
    </location>
</feature>
<dbReference type="Proteomes" id="UP000637695">
    <property type="component" value="Unassembled WGS sequence"/>
</dbReference>
<feature type="transmembrane region" description="Helical" evidence="12">
    <location>
        <begin position="69"/>
        <end position="89"/>
    </location>
</feature>
<keyword evidence="4" id="KW-0444">Lipid biosynthesis</keyword>
<evidence type="ECO:0000256" key="3">
    <source>
        <dbReference type="ARBA" id="ARBA00022475"/>
    </source>
</evidence>
<sequence>MIYAVILLNVCLLVFGQVCFKWGIAQSGGFSLSHLAALLANGWTILGLSLYVVATLVWFYVLSRVPLSLAYPLQSVSYAFGLFVSRYVLHESVPWTRWVGVLVILLGVTLVAYTPRMPE</sequence>
<dbReference type="Pfam" id="PF00892">
    <property type="entry name" value="EamA"/>
    <property type="match status" value="1"/>
</dbReference>
<evidence type="ECO:0000256" key="7">
    <source>
        <dbReference type="ARBA" id="ARBA00022692"/>
    </source>
</evidence>
<keyword evidence="6" id="KW-0441">Lipid A biosynthesis</keyword>
<evidence type="ECO:0000256" key="10">
    <source>
        <dbReference type="ARBA" id="ARBA00023098"/>
    </source>
</evidence>
<proteinExistence type="inferred from homology"/>
<dbReference type="Gene3D" id="1.10.3730.20">
    <property type="match status" value="1"/>
</dbReference>
<reference evidence="14" key="2">
    <citation type="submission" date="2020-09" db="EMBL/GenBank/DDBJ databases">
        <authorList>
            <person name="Sun Q."/>
            <person name="Ohkuma M."/>
        </authorList>
    </citation>
    <scope>NUCLEOTIDE SEQUENCE</scope>
    <source>
        <strain evidence="14">JCM 18487</strain>
    </source>
</reference>
<keyword evidence="11 12" id="KW-0472">Membrane</keyword>
<dbReference type="AlphaFoldDB" id="A0A917NLN7"/>
<dbReference type="GO" id="GO:0022857">
    <property type="term" value="F:transmembrane transporter activity"/>
    <property type="evidence" value="ECO:0007669"/>
    <property type="project" value="InterPro"/>
</dbReference>
<comment type="subcellular location">
    <subcellularLocation>
        <location evidence="1">Cell membrane</location>
        <topology evidence="1">Multi-pass membrane protein</topology>
    </subcellularLocation>
</comment>
<name>A0A917NLN7_9BACL</name>
<dbReference type="GO" id="GO:0009103">
    <property type="term" value="P:lipopolysaccharide biosynthetic process"/>
    <property type="evidence" value="ECO:0007669"/>
    <property type="project" value="UniProtKB-KW"/>
</dbReference>
<keyword evidence="7 12" id="KW-0812">Transmembrane</keyword>
<evidence type="ECO:0000259" key="13">
    <source>
        <dbReference type="Pfam" id="PF00892"/>
    </source>
</evidence>
<protein>
    <submittedName>
        <fullName evidence="14">4-amino-4-deoxy-L-arabinose-phosphoundecaprenol flippase subunit ArnE</fullName>
    </submittedName>
</protein>